<name>A0A2W5T3A1_9BACT</name>
<dbReference type="SUPFAM" id="SSF50939">
    <property type="entry name" value="Sialidases"/>
    <property type="match status" value="1"/>
</dbReference>
<dbReference type="PROSITE" id="PS51257">
    <property type="entry name" value="PROKAR_LIPOPROTEIN"/>
    <property type="match status" value="1"/>
</dbReference>
<dbReference type="InterPro" id="IPR036278">
    <property type="entry name" value="Sialidase_sf"/>
</dbReference>
<reference evidence="1 2" key="1">
    <citation type="submission" date="2017-08" db="EMBL/GenBank/DDBJ databases">
        <title>Infants hospitalized years apart are colonized by the same room-sourced microbial strains.</title>
        <authorList>
            <person name="Brooks B."/>
            <person name="Olm M.R."/>
            <person name="Firek B.A."/>
            <person name="Baker R."/>
            <person name="Thomas B.C."/>
            <person name="Morowitz M.J."/>
            <person name="Banfield J.F."/>
        </authorList>
    </citation>
    <scope>NUCLEOTIDE SEQUENCE [LARGE SCALE GENOMIC DNA]</scope>
    <source>
        <strain evidence="1">S2_003_000_R2_14</strain>
    </source>
</reference>
<dbReference type="EMBL" id="QFQP01000019">
    <property type="protein sequence ID" value="PZR09860.1"/>
    <property type="molecule type" value="Genomic_DNA"/>
</dbReference>
<dbReference type="Proteomes" id="UP000249061">
    <property type="component" value="Unassembled WGS sequence"/>
</dbReference>
<organism evidence="1 2">
    <name type="scientific">Archangium gephyra</name>
    <dbReference type="NCBI Taxonomy" id="48"/>
    <lineage>
        <taxon>Bacteria</taxon>
        <taxon>Pseudomonadati</taxon>
        <taxon>Myxococcota</taxon>
        <taxon>Myxococcia</taxon>
        <taxon>Myxococcales</taxon>
        <taxon>Cystobacterineae</taxon>
        <taxon>Archangiaceae</taxon>
        <taxon>Archangium</taxon>
    </lineage>
</organism>
<comment type="caution">
    <text evidence="1">The sequence shown here is derived from an EMBL/GenBank/DDBJ whole genome shotgun (WGS) entry which is preliminary data.</text>
</comment>
<evidence type="ECO:0008006" key="3">
    <source>
        <dbReference type="Google" id="ProtNLM"/>
    </source>
</evidence>
<gene>
    <name evidence="1" type="ORF">DI536_21240</name>
</gene>
<sequence length="437" mass="46055">MFRISAIVALTTLFVACGPPNKPKPDAGEEVDAGMMEVDAGRVRGDDPPTGWQVIAELPGTAAPSSRLGVSAASVPDQFQQPMVAALYEDPNGDLNYDDNRVVFTRWDGTAKAFSELKTIEVVGGTLATPNSREISIARDASTGRIVIAYVKPQTNTIRVAISDDEGANFSLSTVDDEVHAAADSNPSVAVHDGVIQLAFLQGSSLFYRKKTGSAAWVDASPPGITVASKAISLAVDSAGDVALAFFLFAADPASAELAFWRPTTGGGVVASADGFDLTVAGREPSVSLTFEGTTPHLAFHLPKSDAADTTQLWYLKSSDSGTAWGTPVAIPRNSSGAIFHSTQWYQAIAVEADGKVSIAAPWSALGTQSNCNGPKLARSSDGVTFQTCSPVGSPIQRGGDYLSLWSHKPGKLTLIFFYDSRTNPSIKPGLVMWREL</sequence>
<evidence type="ECO:0000313" key="2">
    <source>
        <dbReference type="Proteomes" id="UP000249061"/>
    </source>
</evidence>
<proteinExistence type="predicted"/>
<evidence type="ECO:0000313" key="1">
    <source>
        <dbReference type="EMBL" id="PZR09860.1"/>
    </source>
</evidence>
<dbReference type="AlphaFoldDB" id="A0A2W5T3A1"/>
<accession>A0A2W5T3A1</accession>
<protein>
    <recommendedName>
        <fullName evidence="3">Exo-alpha-sialidase</fullName>
    </recommendedName>
</protein>